<dbReference type="GO" id="GO:0015649">
    <property type="term" value="F:2-keto-3-deoxygluconate:proton symporter activity"/>
    <property type="evidence" value="ECO:0007669"/>
    <property type="project" value="InterPro"/>
</dbReference>
<dbReference type="AlphaFoldDB" id="A0A644ZVG6"/>
<evidence type="ECO:0000256" key="3">
    <source>
        <dbReference type="ARBA" id="ARBA00022597"/>
    </source>
</evidence>
<feature type="transmembrane region" description="Helical" evidence="8">
    <location>
        <begin position="168"/>
        <end position="187"/>
    </location>
</feature>
<keyword evidence="7 8" id="KW-0472">Membrane</keyword>
<feature type="transmembrane region" description="Helical" evidence="8">
    <location>
        <begin position="256"/>
        <end position="275"/>
    </location>
</feature>
<evidence type="ECO:0000256" key="2">
    <source>
        <dbReference type="ARBA" id="ARBA00022475"/>
    </source>
</evidence>
<name>A0A644ZVG6_9ZZZZ</name>
<sequence length="316" mass="32436">MKIRQSIEKIPGGMMVIPLFLGAIINTIDPTIAKTYGSFTGALMTGAMPIMAAFYICMGATIDLKSTPTILRKGGALLGAKLLTGAILAVIASKFIPNGMIDSGIFAGLSVLAIVASMNDTNGGLYMALMGQFGKKEDVAAYSIMSLESGAFFTMATLGVVGLAAFPWQTFVGAILPLIIGMIIGNADADMRKFLSPAIPILVPFFAFALGCGLNFNSLVKGGILGIFMGIAVVIFSGILLVIADKLTGGNGVAGLSAASTAGNSVAIPAALAAIDPVYAPMVPTATALLATCVIVTAVLVPIVTSWYAKKFNLVR</sequence>
<evidence type="ECO:0000256" key="4">
    <source>
        <dbReference type="ARBA" id="ARBA00022692"/>
    </source>
</evidence>
<evidence type="ECO:0000256" key="6">
    <source>
        <dbReference type="ARBA" id="ARBA00022989"/>
    </source>
</evidence>
<comment type="caution">
    <text evidence="9">The sequence shown here is derived from an EMBL/GenBank/DDBJ whole genome shotgun (WGS) entry which is preliminary data.</text>
</comment>
<proteinExistence type="predicted"/>
<feature type="transmembrane region" description="Helical" evidence="8">
    <location>
        <begin position="99"/>
        <end position="118"/>
    </location>
</feature>
<dbReference type="EMBL" id="VSSQ01009799">
    <property type="protein sequence ID" value="MPM42633.1"/>
    <property type="molecule type" value="Genomic_DNA"/>
</dbReference>
<accession>A0A644ZVG6</accession>
<evidence type="ECO:0000256" key="5">
    <source>
        <dbReference type="ARBA" id="ARBA00022847"/>
    </source>
</evidence>
<evidence type="ECO:0000313" key="9">
    <source>
        <dbReference type="EMBL" id="MPM42633.1"/>
    </source>
</evidence>
<keyword evidence="6 8" id="KW-1133">Transmembrane helix</keyword>
<evidence type="ECO:0000256" key="8">
    <source>
        <dbReference type="SAM" id="Phobius"/>
    </source>
</evidence>
<feature type="transmembrane region" description="Helical" evidence="8">
    <location>
        <begin position="39"/>
        <end position="62"/>
    </location>
</feature>
<keyword evidence="1" id="KW-0813">Transport</keyword>
<feature type="transmembrane region" description="Helical" evidence="8">
    <location>
        <begin position="74"/>
        <end position="93"/>
    </location>
</feature>
<keyword evidence="5" id="KW-0769">Symport</keyword>
<keyword evidence="2" id="KW-1003">Cell membrane</keyword>
<gene>
    <name evidence="9" type="primary">kdgT_5</name>
    <name evidence="9" type="ORF">SDC9_89300</name>
</gene>
<dbReference type="GO" id="GO:0016020">
    <property type="term" value="C:membrane"/>
    <property type="evidence" value="ECO:0007669"/>
    <property type="project" value="InterPro"/>
</dbReference>
<keyword evidence="3" id="KW-0762">Sugar transport</keyword>
<organism evidence="9">
    <name type="scientific">bioreactor metagenome</name>
    <dbReference type="NCBI Taxonomy" id="1076179"/>
    <lineage>
        <taxon>unclassified sequences</taxon>
        <taxon>metagenomes</taxon>
        <taxon>ecological metagenomes</taxon>
    </lineage>
</organism>
<evidence type="ECO:0000256" key="1">
    <source>
        <dbReference type="ARBA" id="ARBA00022448"/>
    </source>
</evidence>
<feature type="transmembrane region" description="Helical" evidence="8">
    <location>
        <begin position="12"/>
        <end position="33"/>
    </location>
</feature>
<feature type="transmembrane region" description="Helical" evidence="8">
    <location>
        <begin position="139"/>
        <end position="162"/>
    </location>
</feature>
<dbReference type="Pfam" id="PF03812">
    <property type="entry name" value="KdgT"/>
    <property type="match status" value="1"/>
</dbReference>
<dbReference type="InterPro" id="IPR004684">
    <property type="entry name" value="2keto-3dGluconate_permease"/>
</dbReference>
<feature type="transmembrane region" description="Helical" evidence="8">
    <location>
        <begin position="194"/>
        <end position="216"/>
    </location>
</feature>
<feature type="transmembrane region" description="Helical" evidence="8">
    <location>
        <begin position="222"/>
        <end position="244"/>
    </location>
</feature>
<protein>
    <submittedName>
        <fullName evidence="9">2-keto-3-deoxygluconate permease</fullName>
    </submittedName>
</protein>
<keyword evidence="4 8" id="KW-0812">Transmembrane</keyword>
<reference evidence="9" key="1">
    <citation type="submission" date="2019-08" db="EMBL/GenBank/DDBJ databases">
        <authorList>
            <person name="Kucharzyk K."/>
            <person name="Murdoch R.W."/>
            <person name="Higgins S."/>
            <person name="Loffler F."/>
        </authorList>
    </citation>
    <scope>NUCLEOTIDE SEQUENCE</scope>
</reference>
<evidence type="ECO:0000256" key="7">
    <source>
        <dbReference type="ARBA" id="ARBA00023136"/>
    </source>
</evidence>
<feature type="transmembrane region" description="Helical" evidence="8">
    <location>
        <begin position="287"/>
        <end position="309"/>
    </location>
</feature>